<proteinExistence type="predicted"/>
<name>A0A1Q8W1P4_9ACTO</name>
<protein>
    <submittedName>
        <fullName evidence="1">Uncharacterized protein</fullName>
    </submittedName>
</protein>
<reference evidence="1 2" key="1">
    <citation type="submission" date="2016-12" db="EMBL/GenBank/DDBJ databases">
        <title>Genomic comparison of strains in the 'Actinomyces naeslundii' group.</title>
        <authorList>
            <person name="Mughal S.R."/>
            <person name="Do T."/>
            <person name="Gilbert S.C."/>
            <person name="Witherden E.A."/>
            <person name="Didelot X."/>
            <person name="Beighton D."/>
        </authorList>
    </citation>
    <scope>NUCLEOTIDE SEQUENCE [LARGE SCALE GENOMIC DNA]</scope>
    <source>
        <strain evidence="1 2">MMRCO6-1</strain>
    </source>
</reference>
<sequence>EIQVDIGAPDGFVLGGGMLTAECGRMVPVSVDPLGGGEHGRRRCPARVLGQRVSSALYEELIASAGAKPKGVALRAYRGDCPTAG</sequence>
<feature type="non-terminal residue" evidence="1">
    <location>
        <position position="1"/>
    </location>
</feature>
<evidence type="ECO:0000313" key="1">
    <source>
        <dbReference type="EMBL" id="OLO55164.1"/>
    </source>
</evidence>
<accession>A0A1Q8W1P4</accession>
<evidence type="ECO:0000313" key="2">
    <source>
        <dbReference type="Proteomes" id="UP000185772"/>
    </source>
</evidence>
<dbReference type="EMBL" id="MSKM01000007">
    <property type="protein sequence ID" value="OLO55164.1"/>
    <property type="molecule type" value="Genomic_DNA"/>
</dbReference>
<comment type="caution">
    <text evidence="1">The sequence shown here is derived from an EMBL/GenBank/DDBJ whole genome shotgun (WGS) entry which is preliminary data.</text>
</comment>
<gene>
    <name evidence="1" type="ORF">BKH27_02210</name>
</gene>
<dbReference type="AlphaFoldDB" id="A0A1Q8W1P4"/>
<dbReference type="Proteomes" id="UP000185772">
    <property type="component" value="Unassembled WGS sequence"/>
</dbReference>
<organism evidence="1 2">
    <name type="scientific">Actinomyces oris</name>
    <dbReference type="NCBI Taxonomy" id="544580"/>
    <lineage>
        <taxon>Bacteria</taxon>
        <taxon>Bacillati</taxon>
        <taxon>Actinomycetota</taxon>
        <taxon>Actinomycetes</taxon>
        <taxon>Actinomycetales</taxon>
        <taxon>Actinomycetaceae</taxon>
        <taxon>Actinomyces</taxon>
    </lineage>
</organism>